<dbReference type="EMBL" id="JAVDRF010000007">
    <property type="protein sequence ID" value="MDR6537820.1"/>
    <property type="molecule type" value="Genomic_DNA"/>
</dbReference>
<keyword evidence="5 7" id="KW-1133">Transmembrane helix</keyword>
<reference evidence="9 10" key="1">
    <citation type="submission" date="2023-07" db="EMBL/GenBank/DDBJ databases">
        <title>Sorghum-associated microbial communities from plants grown in Nebraska, USA.</title>
        <authorList>
            <person name="Schachtman D."/>
        </authorList>
    </citation>
    <scope>NUCLEOTIDE SEQUENCE [LARGE SCALE GENOMIC DNA]</scope>
    <source>
        <strain evidence="9 10">DS1781</strain>
    </source>
</reference>
<feature type="transmembrane region" description="Helical" evidence="7">
    <location>
        <begin position="407"/>
        <end position="428"/>
    </location>
</feature>
<dbReference type="CDD" id="cd17321">
    <property type="entry name" value="MFS_MMR_MDR_like"/>
    <property type="match status" value="1"/>
</dbReference>
<dbReference type="Gene3D" id="1.20.1720.10">
    <property type="entry name" value="Multidrug resistance protein D"/>
    <property type="match status" value="1"/>
</dbReference>
<feature type="transmembrane region" description="Helical" evidence="7">
    <location>
        <begin position="205"/>
        <end position="225"/>
    </location>
</feature>
<feature type="transmembrane region" description="Helical" evidence="7">
    <location>
        <begin position="237"/>
        <end position="254"/>
    </location>
</feature>
<evidence type="ECO:0000256" key="3">
    <source>
        <dbReference type="ARBA" id="ARBA00022475"/>
    </source>
</evidence>
<dbReference type="Pfam" id="PF07690">
    <property type="entry name" value="MFS_1"/>
    <property type="match status" value="1"/>
</dbReference>
<dbReference type="InterPro" id="IPR004638">
    <property type="entry name" value="EmrB-like"/>
</dbReference>
<dbReference type="NCBIfam" id="TIGR00711">
    <property type="entry name" value="efflux_EmrB"/>
    <property type="match status" value="1"/>
</dbReference>
<evidence type="ECO:0000313" key="9">
    <source>
        <dbReference type="EMBL" id="MDR6537820.1"/>
    </source>
</evidence>
<dbReference type="InterPro" id="IPR036259">
    <property type="entry name" value="MFS_trans_sf"/>
</dbReference>
<organism evidence="9 10">
    <name type="scientific">Variovorax soli</name>
    <dbReference type="NCBI Taxonomy" id="376815"/>
    <lineage>
        <taxon>Bacteria</taxon>
        <taxon>Pseudomonadati</taxon>
        <taxon>Pseudomonadota</taxon>
        <taxon>Betaproteobacteria</taxon>
        <taxon>Burkholderiales</taxon>
        <taxon>Comamonadaceae</taxon>
        <taxon>Variovorax</taxon>
    </lineage>
</organism>
<evidence type="ECO:0000256" key="1">
    <source>
        <dbReference type="ARBA" id="ARBA00004651"/>
    </source>
</evidence>
<evidence type="ECO:0000256" key="7">
    <source>
        <dbReference type="SAM" id="Phobius"/>
    </source>
</evidence>
<gene>
    <name evidence="9" type="ORF">J2739_003601</name>
</gene>
<feature type="transmembrane region" description="Helical" evidence="7">
    <location>
        <begin position="171"/>
        <end position="193"/>
    </location>
</feature>
<evidence type="ECO:0000256" key="2">
    <source>
        <dbReference type="ARBA" id="ARBA00022448"/>
    </source>
</evidence>
<feature type="transmembrane region" description="Helical" evidence="7">
    <location>
        <begin position="18"/>
        <end position="41"/>
    </location>
</feature>
<comment type="subcellular location">
    <subcellularLocation>
        <location evidence="1">Cell membrane</location>
        <topology evidence="1">Multi-pass membrane protein</topology>
    </subcellularLocation>
</comment>
<accession>A0ABU1NH85</accession>
<keyword evidence="6 7" id="KW-0472">Membrane</keyword>
<keyword evidence="4 7" id="KW-0812">Transmembrane</keyword>
<dbReference type="PANTHER" id="PTHR42718">
    <property type="entry name" value="MAJOR FACILITATOR SUPERFAMILY MULTIDRUG TRANSPORTER MFSC"/>
    <property type="match status" value="1"/>
</dbReference>
<evidence type="ECO:0000259" key="8">
    <source>
        <dbReference type="PROSITE" id="PS50850"/>
    </source>
</evidence>
<dbReference type="Gene3D" id="1.20.1250.20">
    <property type="entry name" value="MFS general substrate transporter like domains"/>
    <property type="match status" value="1"/>
</dbReference>
<feature type="transmembrane region" description="Helical" evidence="7">
    <location>
        <begin position="110"/>
        <end position="131"/>
    </location>
</feature>
<feature type="transmembrane region" description="Helical" evidence="7">
    <location>
        <begin position="85"/>
        <end position="104"/>
    </location>
</feature>
<keyword evidence="10" id="KW-1185">Reference proteome</keyword>
<dbReference type="PROSITE" id="PS50850">
    <property type="entry name" value="MFS"/>
    <property type="match status" value="1"/>
</dbReference>
<evidence type="ECO:0000313" key="10">
    <source>
        <dbReference type="Proteomes" id="UP001184230"/>
    </source>
</evidence>
<evidence type="ECO:0000256" key="6">
    <source>
        <dbReference type="ARBA" id="ARBA00023136"/>
    </source>
</evidence>
<proteinExistence type="predicted"/>
<feature type="transmembrane region" description="Helical" evidence="7">
    <location>
        <begin position="488"/>
        <end position="507"/>
    </location>
</feature>
<dbReference type="RefSeq" id="WP_309904038.1">
    <property type="nucleotide sequence ID" value="NZ_JAVDRF010000007.1"/>
</dbReference>
<dbReference type="InterPro" id="IPR020846">
    <property type="entry name" value="MFS_dom"/>
</dbReference>
<dbReference type="SUPFAM" id="SSF103473">
    <property type="entry name" value="MFS general substrate transporter"/>
    <property type="match status" value="1"/>
</dbReference>
<feature type="transmembrane region" description="Helical" evidence="7">
    <location>
        <begin position="306"/>
        <end position="326"/>
    </location>
</feature>
<keyword evidence="3" id="KW-1003">Cell membrane</keyword>
<evidence type="ECO:0000256" key="4">
    <source>
        <dbReference type="ARBA" id="ARBA00022692"/>
    </source>
</evidence>
<evidence type="ECO:0000256" key="5">
    <source>
        <dbReference type="ARBA" id="ARBA00022989"/>
    </source>
</evidence>
<comment type="caution">
    <text evidence="9">The sequence shown here is derived from an EMBL/GenBank/DDBJ whole genome shotgun (WGS) entry which is preliminary data.</text>
</comment>
<name>A0ABU1NH85_9BURK</name>
<feature type="transmembrane region" description="Helical" evidence="7">
    <location>
        <begin position="61"/>
        <end position="80"/>
    </location>
</feature>
<feature type="transmembrane region" description="Helical" evidence="7">
    <location>
        <begin position="275"/>
        <end position="294"/>
    </location>
</feature>
<dbReference type="InterPro" id="IPR011701">
    <property type="entry name" value="MFS"/>
</dbReference>
<feature type="transmembrane region" description="Helical" evidence="7">
    <location>
        <begin position="338"/>
        <end position="357"/>
    </location>
</feature>
<keyword evidence="2" id="KW-0813">Transport</keyword>
<dbReference type="Proteomes" id="UP001184230">
    <property type="component" value="Unassembled WGS sequence"/>
</dbReference>
<feature type="transmembrane region" description="Helical" evidence="7">
    <location>
        <begin position="363"/>
        <end position="386"/>
    </location>
</feature>
<protein>
    <submittedName>
        <fullName evidence="9">EmrB/QacA subfamily drug resistance transporter</fullName>
    </submittedName>
</protein>
<feature type="domain" description="Major facilitator superfamily (MFS) profile" evidence="8">
    <location>
        <begin position="19"/>
        <end position="511"/>
    </location>
</feature>
<feature type="transmembrane region" description="Helical" evidence="7">
    <location>
        <begin position="143"/>
        <end position="165"/>
    </location>
</feature>
<dbReference type="PANTHER" id="PTHR42718:SF42">
    <property type="entry name" value="EXPORT PROTEIN"/>
    <property type="match status" value="1"/>
</dbReference>
<sequence>MIQHGCEAAPCPQTSKPWVLAAAIIGSSMAFIAGTVVNVALPAIQRELNATAFQAQWVVESYALFLAALLLVGGALGDLFGRRRIFALGVLLFALASVGCALSGTVQQLILARAVQGIGGALLVPGSLALISANFTEKERGRAIGRWSGASGITAAVGPVLGGFLVDHYAWTWAFLVNVPMALAVLWIAWRHVPESRGRSAGNGLDVWGAALATAALGGIVYAFIEAPTQGWHSTPVLAALTIGIGGSLAFVAVERRVRSPMLPLSLLRIGNFGGANLLTLLLYAALGGGLYFFPLNLIQVQGYSATVAGAALLPFIMIMFALSGWAGQLVDRFGPRLPLMVGPSIAAAGFALFAVPGVGANYWTAFLPAVVVLGFGMTITVAPLTTTVMNAVGEEAAGIASGVNNAVSRAASVLAIAVFGVVMAWAFDAALAEGLREAGASAQASAFIEGQRSKLAGAALPPGIDAAAAAALKRAVAESFVAGFRRVMLICAGLALLSALSAWVMIGRGPSKARAAVPRPR</sequence>